<comment type="similarity">
    <text evidence="1">Belongs to the glycosyl hydrolase 1 family.</text>
</comment>
<protein>
    <submittedName>
        <fullName evidence="4">Uncharacterized protein</fullName>
    </submittedName>
</protein>
<evidence type="ECO:0000256" key="1">
    <source>
        <dbReference type="ARBA" id="ARBA00010838"/>
    </source>
</evidence>
<evidence type="ECO:0000256" key="3">
    <source>
        <dbReference type="SAM" id="SignalP"/>
    </source>
</evidence>
<dbReference type="GO" id="GO:0005975">
    <property type="term" value="P:carbohydrate metabolic process"/>
    <property type="evidence" value="ECO:0007669"/>
    <property type="project" value="InterPro"/>
</dbReference>
<dbReference type="InterPro" id="IPR017853">
    <property type="entry name" value="GH"/>
</dbReference>
<dbReference type="InterPro" id="IPR033132">
    <property type="entry name" value="GH_1_N_CS"/>
</dbReference>
<dbReference type="Gene3D" id="3.20.20.80">
    <property type="entry name" value="Glycosidases"/>
    <property type="match status" value="1"/>
</dbReference>
<name>A0AAW1XXM8_RUBAR</name>
<dbReference type="EMBL" id="JBEDUW010000003">
    <property type="protein sequence ID" value="KAK9941268.1"/>
    <property type="molecule type" value="Genomic_DNA"/>
</dbReference>
<proteinExistence type="inferred from homology"/>
<gene>
    <name evidence="4" type="ORF">M0R45_017881</name>
</gene>
<keyword evidence="2" id="KW-0378">Hydrolase</keyword>
<dbReference type="SUPFAM" id="SSF51445">
    <property type="entry name" value="(Trans)glycosidases"/>
    <property type="match status" value="1"/>
</dbReference>
<dbReference type="Proteomes" id="UP001457282">
    <property type="component" value="Unassembled WGS sequence"/>
</dbReference>
<dbReference type="AlphaFoldDB" id="A0AAW1XXM8"/>
<organism evidence="4 5">
    <name type="scientific">Rubus argutus</name>
    <name type="common">Southern blackberry</name>
    <dbReference type="NCBI Taxonomy" id="59490"/>
    <lineage>
        <taxon>Eukaryota</taxon>
        <taxon>Viridiplantae</taxon>
        <taxon>Streptophyta</taxon>
        <taxon>Embryophyta</taxon>
        <taxon>Tracheophyta</taxon>
        <taxon>Spermatophyta</taxon>
        <taxon>Magnoliopsida</taxon>
        <taxon>eudicotyledons</taxon>
        <taxon>Gunneridae</taxon>
        <taxon>Pentapetalae</taxon>
        <taxon>rosids</taxon>
        <taxon>fabids</taxon>
        <taxon>Rosales</taxon>
        <taxon>Rosaceae</taxon>
        <taxon>Rosoideae</taxon>
        <taxon>Rosoideae incertae sedis</taxon>
        <taxon>Rubus</taxon>
    </lineage>
</organism>
<evidence type="ECO:0000313" key="5">
    <source>
        <dbReference type="Proteomes" id="UP001457282"/>
    </source>
</evidence>
<accession>A0AAW1XXM8</accession>
<sequence length="101" mass="10589">MALQLGLDTLLLGLLVILGCTGTSSSKATHGKKSCNATSLSRSSFPAGFIFGAASAAYQYEGAANEAGRGPCVWDAFAHKYPGDLLFQNPVINTYICSRLN</sequence>
<reference evidence="4 5" key="1">
    <citation type="journal article" date="2023" name="G3 (Bethesda)">
        <title>A chromosome-length genome assembly and annotation of blackberry (Rubus argutus, cv. 'Hillquist').</title>
        <authorList>
            <person name="Bruna T."/>
            <person name="Aryal R."/>
            <person name="Dudchenko O."/>
            <person name="Sargent D.J."/>
            <person name="Mead D."/>
            <person name="Buti M."/>
            <person name="Cavallini A."/>
            <person name="Hytonen T."/>
            <person name="Andres J."/>
            <person name="Pham M."/>
            <person name="Weisz D."/>
            <person name="Mascagni F."/>
            <person name="Usai G."/>
            <person name="Natali L."/>
            <person name="Bassil N."/>
            <person name="Fernandez G.E."/>
            <person name="Lomsadze A."/>
            <person name="Armour M."/>
            <person name="Olukolu B."/>
            <person name="Poorten T."/>
            <person name="Britton C."/>
            <person name="Davik J."/>
            <person name="Ashrafi H."/>
            <person name="Aiden E.L."/>
            <person name="Borodovsky M."/>
            <person name="Worthington M."/>
        </authorList>
    </citation>
    <scope>NUCLEOTIDE SEQUENCE [LARGE SCALE GENOMIC DNA]</scope>
    <source>
        <strain evidence="4">PI 553951</strain>
    </source>
</reference>
<evidence type="ECO:0000313" key="4">
    <source>
        <dbReference type="EMBL" id="KAK9941268.1"/>
    </source>
</evidence>
<keyword evidence="5" id="KW-1185">Reference proteome</keyword>
<dbReference type="InterPro" id="IPR001360">
    <property type="entry name" value="Glyco_hydro_1"/>
</dbReference>
<feature type="chain" id="PRO_5043318226" evidence="3">
    <location>
        <begin position="27"/>
        <end position="101"/>
    </location>
</feature>
<comment type="caution">
    <text evidence="4">The sequence shown here is derived from an EMBL/GenBank/DDBJ whole genome shotgun (WGS) entry which is preliminary data.</text>
</comment>
<dbReference type="GO" id="GO:0004553">
    <property type="term" value="F:hydrolase activity, hydrolyzing O-glycosyl compounds"/>
    <property type="evidence" value="ECO:0007669"/>
    <property type="project" value="InterPro"/>
</dbReference>
<feature type="signal peptide" evidence="3">
    <location>
        <begin position="1"/>
        <end position="26"/>
    </location>
</feature>
<dbReference type="PROSITE" id="PS00653">
    <property type="entry name" value="GLYCOSYL_HYDROL_F1_2"/>
    <property type="match status" value="1"/>
</dbReference>
<keyword evidence="3" id="KW-0732">Signal</keyword>
<evidence type="ECO:0000256" key="2">
    <source>
        <dbReference type="ARBA" id="ARBA00022801"/>
    </source>
</evidence>
<dbReference type="Pfam" id="PF00232">
    <property type="entry name" value="Glyco_hydro_1"/>
    <property type="match status" value="1"/>
</dbReference>